<gene>
    <name evidence="3" type="ORF">BCR37DRAFT_394173</name>
</gene>
<organism evidence="3 4">
    <name type="scientific">Protomyces lactucae-debilis</name>
    <dbReference type="NCBI Taxonomy" id="2754530"/>
    <lineage>
        <taxon>Eukaryota</taxon>
        <taxon>Fungi</taxon>
        <taxon>Dikarya</taxon>
        <taxon>Ascomycota</taxon>
        <taxon>Taphrinomycotina</taxon>
        <taxon>Taphrinomycetes</taxon>
        <taxon>Taphrinales</taxon>
        <taxon>Protomycetaceae</taxon>
        <taxon>Protomyces</taxon>
    </lineage>
</organism>
<comment type="caution">
    <text evidence="3">The sequence shown here is derived from an EMBL/GenBank/DDBJ whole genome shotgun (WGS) entry which is preliminary data.</text>
</comment>
<feature type="compositionally biased region" description="Low complexity" evidence="1">
    <location>
        <begin position="67"/>
        <end position="84"/>
    </location>
</feature>
<proteinExistence type="predicted"/>
<evidence type="ECO:0000313" key="3">
    <source>
        <dbReference type="EMBL" id="ORY79450.1"/>
    </source>
</evidence>
<reference evidence="3 4" key="1">
    <citation type="submission" date="2016-07" db="EMBL/GenBank/DDBJ databases">
        <title>Pervasive Adenine N6-methylation of Active Genes in Fungi.</title>
        <authorList>
            <consortium name="DOE Joint Genome Institute"/>
            <person name="Mondo S.J."/>
            <person name="Dannebaum R.O."/>
            <person name="Kuo R.C."/>
            <person name="Labutti K."/>
            <person name="Haridas S."/>
            <person name="Kuo A."/>
            <person name="Salamov A."/>
            <person name="Ahrendt S.R."/>
            <person name="Lipzen A."/>
            <person name="Sullivan W."/>
            <person name="Andreopoulos W.B."/>
            <person name="Clum A."/>
            <person name="Lindquist E."/>
            <person name="Daum C."/>
            <person name="Ramamoorthy G.K."/>
            <person name="Gryganskyi A."/>
            <person name="Culley D."/>
            <person name="Magnuson J.K."/>
            <person name="James T.Y."/>
            <person name="O'Malley M.A."/>
            <person name="Stajich J.E."/>
            <person name="Spatafora J.W."/>
            <person name="Visel A."/>
            <person name="Grigoriev I.V."/>
        </authorList>
    </citation>
    <scope>NUCLEOTIDE SEQUENCE [LARGE SCALE GENOMIC DNA]</scope>
    <source>
        <strain evidence="3 4">12-1054</strain>
    </source>
</reference>
<protein>
    <submittedName>
        <fullName evidence="3">Uncharacterized protein</fullName>
    </submittedName>
</protein>
<evidence type="ECO:0000313" key="4">
    <source>
        <dbReference type="Proteomes" id="UP000193685"/>
    </source>
</evidence>
<feature type="compositionally biased region" description="Low complexity" evidence="1">
    <location>
        <begin position="24"/>
        <end position="45"/>
    </location>
</feature>
<feature type="chain" id="PRO_5011965780" evidence="2">
    <location>
        <begin position="19"/>
        <end position="133"/>
    </location>
</feature>
<feature type="compositionally biased region" description="Polar residues" evidence="1">
    <location>
        <begin position="85"/>
        <end position="101"/>
    </location>
</feature>
<dbReference type="Proteomes" id="UP000193685">
    <property type="component" value="Unassembled WGS sequence"/>
</dbReference>
<sequence>MQFKLLLPVLATAYAVAAQVPASASPTPASEAPTPASEAPTSLPTTLMPMGNEATATPAVNIKDINSVGDSTTTSGGVGLSSVDESQSTATPMPTSGSNVLPLSKKGAANQLTTSGSLSALAIFMAAGVALAY</sequence>
<dbReference type="RefSeq" id="XP_040723821.1">
    <property type="nucleotide sequence ID" value="XM_040871421.1"/>
</dbReference>
<evidence type="ECO:0000256" key="1">
    <source>
        <dbReference type="SAM" id="MobiDB-lite"/>
    </source>
</evidence>
<keyword evidence="2" id="KW-0732">Signal</keyword>
<feature type="signal peptide" evidence="2">
    <location>
        <begin position="1"/>
        <end position="18"/>
    </location>
</feature>
<dbReference type="AlphaFoldDB" id="A0A1Y2F6C2"/>
<accession>A0A1Y2F6C2</accession>
<name>A0A1Y2F6C2_PROLT</name>
<dbReference type="EMBL" id="MCFI01000015">
    <property type="protein sequence ID" value="ORY79450.1"/>
    <property type="molecule type" value="Genomic_DNA"/>
</dbReference>
<dbReference type="GeneID" id="63788020"/>
<evidence type="ECO:0000256" key="2">
    <source>
        <dbReference type="SAM" id="SignalP"/>
    </source>
</evidence>
<keyword evidence="4" id="KW-1185">Reference proteome</keyword>
<feature type="region of interest" description="Disordered" evidence="1">
    <location>
        <begin position="24"/>
        <end position="101"/>
    </location>
</feature>